<keyword evidence="1" id="KW-0175">Coiled coil</keyword>
<protein>
    <submittedName>
        <fullName evidence="2">Uncharacterized protein</fullName>
    </submittedName>
</protein>
<sequence>MAAVENKELKALSEEIAKEQDELKMLTVVLDPLLIRVSELKRQVDVQKSKVQSLKTREALIMKKMEVEKNIADGYVYSVTLNVSSCQYVKNRQLEEYFGLVNITNKKFNMTRDALLKCRVTMSSPWKLPEDKYMELTSDDDELLIEVVVEDEKTYDEDAGPIDVKEYLEWRYPEIELEEDLKEILWFSKKRKSRGGPYGYVSEEESEHDDEWCIGCGNSLPTYKGEEDLFITFENSNWSFCFHNGRFNPERDCAHNISAKFKKIGYDVPQVLFDLLLFDIE</sequence>
<accession>A0A3G5A8M6</accession>
<proteinExistence type="predicted"/>
<evidence type="ECO:0000313" key="2">
    <source>
        <dbReference type="EMBL" id="AYV81719.1"/>
    </source>
</evidence>
<dbReference type="EMBL" id="MK072297">
    <property type="protein sequence ID" value="AYV81719.1"/>
    <property type="molecule type" value="Genomic_DNA"/>
</dbReference>
<organism evidence="2">
    <name type="scientific">Harvfovirus sp</name>
    <dbReference type="NCBI Taxonomy" id="2487768"/>
    <lineage>
        <taxon>Viruses</taxon>
        <taxon>Varidnaviria</taxon>
        <taxon>Bamfordvirae</taxon>
        <taxon>Nucleocytoviricota</taxon>
        <taxon>Megaviricetes</taxon>
        <taxon>Imitervirales</taxon>
        <taxon>Mimiviridae</taxon>
        <taxon>Klosneuvirinae</taxon>
    </lineage>
</organism>
<feature type="coiled-coil region" evidence="1">
    <location>
        <begin position="2"/>
        <end position="57"/>
    </location>
</feature>
<gene>
    <name evidence="2" type="ORF">Harvfovirus55_8</name>
</gene>
<name>A0A3G5A8M6_9VIRU</name>
<reference evidence="2" key="1">
    <citation type="submission" date="2018-10" db="EMBL/GenBank/DDBJ databases">
        <title>Hidden diversity of soil giant viruses.</title>
        <authorList>
            <person name="Schulz F."/>
            <person name="Alteio L."/>
            <person name="Goudeau D."/>
            <person name="Ryan E.M."/>
            <person name="Malmstrom R.R."/>
            <person name="Blanchard J."/>
            <person name="Woyke T."/>
        </authorList>
    </citation>
    <scope>NUCLEOTIDE SEQUENCE</scope>
    <source>
        <strain evidence="2">HAV1</strain>
    </source>
</reference>
<evidence type="ECO:0000256" key="1">
    <source>
        <dbReference type="SAM" id="Coils"/>
    </source>
</evidence>